<dbReference type="RefSeq" id="WP_003444576.1">
    <property type="nucleotide sequence ID" value="NZ_ANZB01000005.1"/>
</dbReference>
<dbReference type="Gene3D" id="2.40.50.100">
    <property type="match status" value="1"/>
</dbReference>
<dbReference type="EMBL" id="CP009268">
    <property type="protein sequence ID" value="AJA51163.1"/>
    <property type="molecule type" value="Genomic_DNA"/>
</dbReference>
<dbReference type="SUPFAM" id="SSF50331">
    <property type="entry name" value="MOP-like"/>
    <property type="match status" value="1"/>
</dbReference>
<dbReference type="KEGG" id="cpat:CLPA_c10750"/>
<dbReference type="AlphaFoldDB" id="A0A0H3J833"/>
<reference evidence="5" key="2">
    <citation type="submission" date="2015-10" db="EMBL/GenBank/DDBJ databases">
        <title>Improved Draft Genome Sequence of Clostridium pasteurianum Strain ATCC 6013 (DSM 525) Using a Hybrid Next-Generation Sequencing Approach.</title>
        <authorList>
            <person name="Pyne M.E."/>
            <person name="Utturkar S.M."/>
            <person name="Brown S.D."/>
            <person name="Moo-Young M."/>
            <person name="Chung D.A."/>
            <person name="Chou P.C."/>
        </authorList>
    </citation>
    <scope>NUCLEOTIDE SEQUENCE</scope>
    <source>
        <strain evidence="5">ATCC 6013</strain>
    </source>
</reference>
<gene>
    <name evidence="4" type="primary">mopI</name>
    <name evidence="4" type="ORF">CLPA_c10750</name>
    <name evidence="5" type="ORF">CP6013_02077</name>
</gene>
<evidence type="ECO:0000313" key="7">
    <source>
        <dbReference type="Proteomes" id="UP000030905"/>
    </source>
</evidence>
<feature type="domain" description="Mop" evidence="3">
    <location>
        <begin position="2"/>
        <end position="68"/>
    </location>
</feature>
<proteinExistence type="predicted"/>
<keyword evidence="1 2" id="KW-0500">Molybdenum</keyword>
<dbReference type="eggNOG" id="COG3585">
    <property type="taxonomic scope" value="Bacteria"/>
</dbReference>
<dbReference type="KEGG" id="cpae:CPAST_c10750"/>
<name>A0A0H3J833_CLOPA</name>
<reference evidence="5 6" key="3">
    <citation type="journal article" name="Genome Announc.">
        <title>Improved Draft Genome Sequence of Clostridium pasteurianum Strain ATCC 6013 (DSM 525) Using a Hybrid Next-Generation Sequencing Approach.</title>
        <authorList>
            <person name="Pyne M.E."/>
            <person name="Utturkar S."/>
            <person name="Brown S.D."/>
            <person name="Moo-Young M."/>
            <person name="Chung D.A."/>
            <person name="Chou C.P."/>
        </authorList>
    </citation>
    <scope>NUCLEOTIDE SEQUENCE [LARGE SCALE GENOMIC DNA]</scope>
    <source>
        <strain evidence="5 6">ATCC 6013</strain>
    </source>
</reference>
<dbReference type="InterPro" id="IPR008995">
    <property type="entry name" value="Mo/tungstate-bd_C_term_dom"/>
</dbReference>
<organism evidence="4 7">
    <name type="scientific">Clostridium pasteurianum DSM 525 = ATCC 6013</name>
    <dbReference type="NCBI Taxonomy" id="1262449"/>
    <lineage>
        <taxon>Bacteria</taxon>
        <taxon>Bacillati</taxon>
        <taxon>Bacillota</taxon>
        <taxon>Clostridia</taxon>
        <taxon>Eubacteriales</taxon>
        <taxon>Clostridiaceae</taxon>
        <taxon>Clostridium</taxon>
    </lineage>
</organism>
<dbReference type="Proteomes" id="UP000028042">
    <property type="component" value="Unassembled WGS sequence"/>
</dbReference>
<dbReference type="Pfam" id="PF03459">
    <property type="entry name" value="TOBE"/>
    <property type="match status" value="1"/>
</dbReference>
<dbReference type="Proteomes" id="UP000030905">
    <property type="component" value="Chromosome"/>
</dbReference>
<reference evidence="4 7" key="1">
    <citation type="journal article" date="2015" name="Genome Announc.">
        <title>Complete Genome Sequence of the Nitrogen-Fixing and Solvent-Producing Clostridium pasteurianum DSM 525.</title>
        <authorList>
            <person name="Poehlein A."/>
            <person name="Grosse-Honebrink A."/>
            <person name="Zhang Y."/>
            <person name="Minton N.P."/>
            <person name="Daniel R."/>
        </authorList>
    </citation>
    <scope>NUCLEOTIDE SEQUENCE [LARGE SCALE GENOMIC DNA]</scope>
    <source>
        <strain evidence="4">DSM 525</strain>
        <strain evidence="7">DSM 525 / ATCC 6013</strain>
    </source>
</reference>
<dbReference type="InterPro" id="IPR004606">
    <property type="entry name" value="Mop_domain"/>
</dbReference>
<dbReference type="GO" id="GO:0015689">
    <property type="term" value="P:molybdate ion transport"/>
    <property type="evidence" value="ECO:0007669"/>
    <property type="project" value="InterPro"/>
</dbReference>
<evidence type="ECO:0000313" key="4">
    <source>
        <dbReference type="EMBL" id="AJA51163.1"/>
    </source>
</evidence>
<dbReference type="GeneID" id="93073269"/>
<sequence>MSISARNQLKGKVVGLKKGVVTAEVVLEIAGGNKITSIISLDSVEELGVKEGAELTAVVKSTDVMILA</sequence>
<dbReference type="NCBIfam" id="TIGR00638">
    <property type="entry name" value="Mop"/>
    <property type="match status" value="1"/>
</dbReference>
<dbReference type="SMR" id="A0A0H3J833"/>
<evidence type="ECO:0000256" key="1">
    <source>
        <dbReference type="ARBA" id="ARBA00022505"/>
    </source>
</evidence>
<dbReference type="InterPro" id="IPR005116">
    <property type="entry name" value="Transp-assoc_OB_typ1"/>
</dbReference>
<accession>A0A0H3J833</accession>
<evidence type="ECO:0000313" key="6">
    <source>
        <dbReference type="Proteomes" id="UP000028042"/>
    </source>
</evidence>
<evidence type="ECO:0000256" key="2">
    <source>
        <dbReference type="PROSITE-ProRule" id="PRU01213"/>
    </source>
</evidence>
<keyword evidence="7" id="KW-1185">Reference proteome</keyword>
<evidence type="ECO:0000259" key="3">
    <source>
        <dbReference type="PROSITE" id="PS51866"/>
    </source>
</evidence>
<dbReference type="PATRIC" id="fig|1262449.3.peg.1892"/>
<dbReference type="PROSITE" id="PS51866">
    <property type="entry name" value="MOP"/>
    <property type="match status" value="1"/>
</dbReference>
<protein>
    <submittedName>
        <fullName evidence="5">Molybdenum-pterin binding protein</fullName>
    </submittedName>
    <submittedName>
        <fullName evidence="4">Molybdenum-pterin-binding protein 1</fullName>
    </submittedName>
</protein>
<evidence type="ECO:0000313" key="5">
    <source>
        <dbReference type="EMBL" id="KRU12829.1"/>
    </source>
</evidence>
<dbReference type="EMBL" id="JPGY02000001">
    <property type="protein sequence ID" value="KRU12829.1"/>
    <property type="molecule type" value="Genomic_DNA"/>
</dbReference>